<reference evidence="1" key="1">
    <citation type="journal article" date="2012" name="PLoS Genet.">
        <title>Comparative analysis of the genomes of two field isolates of the rice blast fungus Magnaporthe oryzae.</title>
        <authorList>
            <person name="Xue M."/>
            <person name="Yang J."/>
            <person name="Li Z."/>
            <person name="Hu S."/>
            <person name="Yao N."/>
            <person name="Dean R.A."/>
            <person name="Zhao W."/>
            <person name="Shen M."/>
            <person name="Zhang H."/>
            <person name="Li C."/>
            <person name="Liu L."/>
            <person name="Cao L."/>
            <person name="Xu X."/>
            <person name="Xing Y."/>
            <person name="Hsiang T."/>
            <person name="Zhang Z."/>
            <person name="Xu J.R."/>
            <person name="Peng Y.L."/>
        </authorList>
    </citation>
    <scope>NUCLEOTIDE SEQUENCE [LARGE SCALE GENOMIC DNA]</scope>
    <source>
        <strain evidence="1">P131</strain>
    </source>
</reference>
<protein>
    <submittedName>
        <fullName evidence="1">Uncharacterized protein</fullName>
    </submittedName>
</protein>
<proteinExistence type="predicted"/>
<sequence length="160" mass="16638">MSRAVRNVNSTTRTIMVVSTAPSPTPAAATLSPSPLYKLLAGTATTVRIASHPPGDSSELDVGGAGYGEGDGCRAKNSGIRIGEAAGHDEALGGLANVVVVSGPRGTNIAECERKNGDSKAQRRMARCLLPSLEDEADEKDACGEVTPRTTAWLHERPTR</sequence>
<evidence type="ECO:0000313" key="1">
    <source>
        <dbReference type="EMBL" id="ELQ61050.1"/>
    </source>
</evidence>
<organism>
    <name type="scientific">Pyricularia oryzae (strain P131)</name>
    <name type="common">Rice blast fungus</name>
    <name type="synonym">Magnaporthe oryzae</name>
    <dbReference type="NCBI Taxonomy" id="1143193"/>
    <lineage>
        <taxon>Eukaryota</taxon>
        <taxon>Fungi</taxon>
        <taxon>Dikarya</taxon>
        <taxon>Ascomycota</taxon>
        <taxon>Pezizomycotina</taxon>
        <taxon>Sordariomycetes</taxon>
        <taxon>Sordariomycetidae</taxon>
        <taxon>Magnaporthales</taxon>
        <taxon>Pyriculariaceae</taxon>
        <taxon>Pyricularia</taxon>
    </lineage>
</organism>
<dbReference type="EMBL" id="JH794405">
    <property type="protein sequence ID" value="ELQ61050.1"/>
    <property type="molecule type" value="Genomic_DNA"/>
</dbReference>
<dbReference type="AlphaFoldDB" id="L7J0K8"/>
<name>L7J0K8_PYRO1</name>
<accession>L7J0K8</accession>
<gene>
    <name evidence="1" type="ORF">OOW_P131scaffold01206g2</name>
</gene>